<evidence type="ECO:0000256" key="3">
    <source>
        <dbReference type="ARBA" id="ARBA00022737"/>
    </source>
</evidence>
<dbReference type="InterPro" id="IPR051059">
    <property type="entry name" value="VerF-like"/>
</dbReference>
<evidence type="ECO:0000313" key="10">
    <source>
        <dbReference type="EMBL" id="KAK9415449.1"/>
    </source>
</evidence>
<feature type="region of interest" description="Disordered" evidence="8">
    <location>
        <begin position="84"/>
        <end position="210"/>
    </location>
</feature>
<feature type="domain" description="C2H2-type" evidence="9">
    <location>
        <begin position="51"/>
        <end position="79"/>
    </location>
</feature>
<keyword evidence="11" id="KW-1185">Reference proteome</keyword>
<dbReference type="EMBL" id="JARVKF010000416">
    <property type="protein sequence ID" value="KAK9415449.1"/>
    <property type="molecule type" value="Genomic_DNA"/>
</dbReference>
<evidence type="ECO:0000256" key="8">
    <source>
        <dbReference type="SAM" id="MobiDB-lite"/>
    </source>
</evidence>
<proteinExistence type="predicted"/>
<feature type="compositionally biased region" description="Polar residues" evidence="8">
    <location>
        <begin position="145"/>
        <end position="177"/>
    </location>
</feature>
<feature type="compositionally biased region" description="Low complexity" evidence="8">
    <location>
        <begin position="132"/>
        <end position="144"/>
    </location>
</feature>
<evidence type="ECO:0000256" key="2">
    <source>
        <dbReference type="ARBA" id="ARBA00022723"/>
    </source>
</evidence>
<keyword evidence="3" id="KW-0677">Repeat</keyword>
<dbReference type="Gene3D" id="3.30.160.60">
    <property type="entry name" value="Classic Zinc Finger"/>
    <property type="match status" value="1"/>
</dbReference>
<gene>
    <name evidence="10" type="ORF">SUNI508_10473</name>
</gene>
<feature type="compositionally biased region" description="Polar residues" evidence="8">
    <location>
        <begin position="243"/>
        <end position="255"/>
    </location>
</feature>
<feature type="domain" description="C2H2-type" evidence="9">
    <location>
        <begin position="23"/>
        <end position="50"/>
    </location>
</feature>
<evidence type="ECO:0000256" key="6">
    <source>
        <dbReference type="ARBA" id="ARBA00023242"/>
    </source>
</evidence>
<sequence>MTDAAAPSTDSFPTGAPVTKGVHVCPICSKQFKRSEHCARHQFSHRKERPFPCRFCGKTYARKDLVKRHEQTIHAQEYAGFIASRDAPGPSARSAARRTESVSTVAAPGRSPPSRDPVLPETTIQDFAAQDRAVVPSPAAAASREGQTTRATRSGATDPSVSDANSPTSPHSTNSATGRKRRYNSISHDGDNRIDYSKPQSPGAASMANMGPMDITMDEIICSNVVQRDPGELSSAMRENEQTLQLTSSTDVSQNRHTRVGSDALSGPACDAGQTFGTQTSVSADQGIFMESLLFPDCTFVPMGNGAMVGQGLDIQQQNAFSWHRTLPAFPDFSSQTPQFGATEETLLTPESSGDVDHAKQPWDVATRVPRIVKNESVKRHRLIIDENAYNALFLDACSRLEGTGETFPIKSCRELQHLINGYVDCFHRHFPIIHLASMVPAETPSPLISAMCCIGALYRLERTKARRLYRATMQMLDSPADDWGPPIQMDSTGSGSQKPQEEVQSKGVTLMMPLWLLQSRVLNSFYASLGEDESVAVAEFDKLGMFSKEYRLRRDYLRRSEESGGRFWKDWVERESLKRLLCGLFIQSNLLVVLYDITPGFDINQDLDFPVLEDERLWDVSTAEEWYPLRQMTTPPSQTIQGVLLDILHGSNDEVLTTEPYYISRFTALVVMHAVNVHVWHLNQVSRTLKQSMQAADYPTNALISHTLTMLSRCRDILRHHQPGGVEPSWDENREGPLLFNYEAMLRVAYIRLFTDVSVPQKFTLLIASKEDKLAALKRFVAAKQERSPLMTKAVAYAFDSFFIPIQMGHLLVQKTAAFSWSVETAVSAWGCAILLCKWIHCIETLGAQGAPLEAETRLIKQVKAALEDMDSSYEEGRSLAAAVAGAWAFFLNDVWVWGITARLGQNLVELSQLYESSYKEHQERQLWGMGD</sequence>
<evidence type="ECO:0000313" key="11">
    <source>
        <dbReference type="Proteomes" id="UP001408356"/>
    </source>
</evidence>
<dbReference type="InterPro" id="IPR013087">
    <property type="entry name" value="Znf_C2H2_type"/>
</dbReference>
<protein>
    <recommendedName>
        <fullName evidence="9">C2H2-type domain-containing protein</fullName>
    </recommendedName>
</protein>
<dbReference type="SMART" id="SM00355">
    <property type="entry name" value="ZnF_C2H2"/>
    <property type="match status" value="2"/>
</dbReference>
<evidence type="ECO:0000259" key="9">
    <source>
        <dbReference type="PROSITE" id="PS50157"/>
    </source>
</evidence>
<feature type="region of interest" description="Disordered" evidence="8">
    <location>
        <begin position="243"/>
        <end position="266"/>
    </location>
</feature>
<feature type="compositionally biased region" description="Low complexity" evidence="8">
    <location>
        <begin position="84"/>
        <end position="94"/>
    </location>
</feature>
<dbReference type="InterPro" id="IPR036236">
    <property type="entry name" value="Znf_C2H2_sf"/>
</dbReference>
<dbReference type="Pfam" id="PF04082">
    <property type="entry name" value="Fungal_trans"/>
    <property type="match status" value="1"/>
</dbReference>
<accession>A0ABR2ULQ4</accession>
<dbReference type="InterPro" id="IPR007219">
    <property type="entry name" value="XnlR_reg_dom"/>
</dbReference>
<dbReference type="Proteomes" id="UP001408356">
    <property type="component" value="Unassembled WGS sequence"/>
</dbReference>
<keyword evidence="6" id="KW-0539">Nucleus</keyword>
<dbReference type="SUPFAM" id="SSF57667">
    <property type="entry name" value="beta-beta-alpha zinc fingers"/>
    <property type="match status" value="1"/>
</dbReference>
<reference evidence="10 11" key="1">
    <citation type="journal article" date="2024" name="J. Plant Pathol.">
        <title>Sequence and assembly of the genome of Seiridium unicorne, isolate CBS 538.82, causal agent of cypress canker disease.</title>
        <authorList>
            <person name="Scali E."/>
            <person name="Rocca G.D."/>
            <person name="Danti R."/>
            <person name="Garbelotto M."/>
            <person name="Barberini S."/>
            <person name="Baroncelli R."/>
            <person name="Emiliani G."/>
        </authorList>
    </citation>
    <scope>NUCLEOTIDE SEQUENCE [LARGE SCALE GENOMIC DNA]</scope>
    <source>
        <strain evidence="10 11">BM-138-508</strain>
    </source>
</reference>
<keyword evidence="5" id="KW-0862">Zinc</keyword>
<evidence type="ECO:0000256" key="7">
    <source>
        <dbReference type="PROSITE-ProRule" id="PRU00042"/>
    </source>
</evidence>
<evidence type="ECO:0000256" key="1">
    <source>
        <dbReference type="ARBA" id="ARBA00004123"/>
    </source>
</evidence>
<name>A0ABR2ULQ4_9PEZI</name>
<organism evidence="10 11">
    <name type="scientific">Seiridium unicorne</name>
    <dbReference type="NCBI Taxonomy" id="138068"/>
    <lineage>
        <taxon>Eukaryota</taxon>
        <taxon>Fungi</taxon>
        <taxon>Dikarya</taxon>
        <taxon>Ascomycota</taxon>
        <taxon>Pezizomycotina</taxon>
        <taxon>Sordariomycetes</taxon>
        <taxon>Xylariomycetidae</taxon>
        <taxon>Amphisphaeriales</taxon>
        <taxon>Sporocadaceae</taxon>
        <taxon>Seiridium</taxon>
    </lineage>
</organism>
<comment type="subcellular location">
    <subcellularLocation>
        <location evidence="1">Nucleus</location>
    </subcellularLocation>
</comment>
<keyword evidence="4 7" id="KW-0863">Zinc-finger</keyword>
<evidence type="ECO:0000256" key="4">
    <source>
        <dbReference type="ARBA" id="ARBA00022771"/>
    </source>
</evidence>
<dbReference type="PROSITE" id="PS00028">
    <property type="entry name" value="ZINC_FINGER_C2H2_1"/>
    <property type="match status" value="2"/>
</dbReference>
<dbReference type="PANTHER" id="PTHR40626">
    <property type="entry name" value="MIP31509P"/>
    <property type="match status" value="1"/>
</dbReference>
<dbReference type="CDD" id="cd12148">
    <property type="entry name" value="fungal_TF_MHR"/>
    <property type="match status" value="1"/>
</dbReference>
<comment type="caution">
    <text evidence="10">The sequence shown here is derived from an EMBL/GenBank/DDBJ whole genome shotgun (WGS) entry which is preliminary data.</text>
</comment>
<dbReference type="PROSITE" id="PS50157">
    <property type="entry name" value="ZINC_FINGER_C2H2_2"/>
    <property type="match status" value="2"/>
</dbReference>
<keyword evidence="2" id="KW-0479">Metal-binding</keyword>
<evidence type="ECO:0000256" key="5">
    <source>
        <dbReference type="ARBA" id="ARBA00022833"/>
    </source>
</evidence>
<dbReference type="PANTHER" id="PTHR40626:SF13">
    <property type="entry name" value="RESPIRATION FACTOR 2-RELATED"/>
    <property type="match status" value="1"/>
</dbReference>
<feature type="compositionally biased region" description="Polar residues" evidence="8">
    <location>
        <begin position="490"/>
        <end position="499"/>
    </location>
</feature>
<feature type="region of interest" description="Disordered" evidence="8">
    <location>
        <begin position="481"/>
        <end position="503"/>
    </location>
</feature>